<feature type="region of interest" description="Disordered" evidence="2">
    <location>
        <begin position="1"/>
        <end position="26"/>
    </location>
</feature>
<feature type="compositionally biased region" description="Basic and acidic residues" evidence="2">
    <location>
        <begin position="8"/>
        <end position="20"/>
    </location>
</feature>
<comment type="caution">
    <text evidence="3">The sequence shown here is derived from an EMBL/GenBank/DDBJ whole genome shotgun (WGS) entry which is preliminary data.</text>
</comment>
<feature type="compositionally biased region" description="Basic and acidic residues" evidence="2">
    <location>
        <begin position="314"/>
        <end position="327"/>
    </location>
</feature>
<feature type="coiled-coil region" evidence="1">
    <location>
        <begin position="63"/>
        <end position="111"/>
    </location>
</feature>
<evidence type="ECO:0000256" key="2">
    <source>
        <dbReference type="SAM" id="MobiDB-lite"/>
    </source>
</evidence>
<feature type="region of interest" description="Disordered" evidence="2">
    <location>
        <begin position="305"/>
        <end position="331"/>
    </location>
</feature>
<protein>
    <submittedName>
        <fullName evidence="3">Uncharacterized protein</fullName>
    </submittedName>
</protein>
<reference evidence="3" key="1">
    <citation type="submission" date="2023-03" db="EMBL/GenBank/DDBJ databases">
        <title>Massive genome expansion in bonnet fungi (Mycena s.s.) driven by repeated elements and novel gene families across ecological guilds.</title>
        <authorList>
            <consortium name="Lawrence Berkeley National Laboratory"/>
            <person name="Harder C.B."/>
            <person name="Miyauchi S."/>
            <person name="Viragh M."/>
            <person name="Kuo A."/>
            <person name="Thoen E."/>
            <person name="Andreopoulos B."/>
            <person name="Lu D."/>
            <person name="Skrede I."/>
            <person name="Drula E."/>
            <person name="Henrissat B."/>
            <person name="Morin E."/>
            <person name="Kohler A."/>
            <person name="Barry K."/>
            <person name="LaButti K."/>
            <person name="Morin E."/>
            <person name="Salamov A."/>
            <person name="Lipzen A."/>
            <person name="Mereny Z."/>
            <person name="Hegedus B."/>
            <person name="Baldrian P."/>
            <person name="Stursova M."/>
            <person name="Weitz H."/>
            <person name="Taylor A."/>
            <person name="Grigoriev I.V."/>
            <person name="Nagy L.G."/>
            <person name="Martin F."/>
            <person name="Kauserud H."/>
        </authorList>
    </citation>
    <scope>NUCLEOTIDE SEQUENCE</scope>
    <source>
        <strain evidence="3">9144</strain>
    </source>
</reference>
<dbReference type="AlphaFoldDB" id="A0AAD6XZD7"/>
<dbReference type="EMBL" id="JARJCW010000105">
    <property type="protein sequence ID" value="KAJ7193736.1"/>
    <property type="molecule type" value="Genomic_DNA"/>
</dbReference>
<name>A0AAD6XZD7_9AGAR</name>
<accession>A0AAD6XZD7</accession>
<keyword evidence="1" id="KW-0175">Coiled coil</keyword>
<organism evidence="3 4">
    <name type="scientific">Mycena pura</name>
    <dbReference type="NCBI Taxonomy" id="153505"/>
    <lineage>
        <taxon>Eukaryota</taxon>
        <taxon>Fungi</taxon>
        <taxon>Dikarya</taxon>
        <taxon>Basidiomycota</taxon>
        <taxon>Agaricomycotina</taxon>
        <taxon>Agaricomycetes</taxon>
        <taxon>Agaricomycetidae</taxon>
        <taxon>Agaricales</taxon>
        <taxon>Marasmiineae</taxon>
        <taxon>Mycenaceae</taxon>
        <taxon>Mycena</taxon>
    </lineage>
</organism>
<evidence type="ECO:0000313" key="3">
    <source>
        <dbReference type="EMBL" id="KAJ7193736.1"/>
    </source>
</evidence>
<evidence type="ECO:0000256" key="1">
    <source>
        <dbReference type="SAM" id="Coils"/>
    </source>
</evidence>
<proteinExistence type="predicted"/>
<keyword evidence="4" id="KW-1185">Reference proteome</keyword>
<dbReference type="Proteomes" id="UP001219525">
    <property type="component" value="Unassembled WGS sequence"/>
</dbReference>
<evidence type="ECO:0000313" key="4">
    <source>
        <dbReference type="Proteomes" id="UP001219525"/>
    </source>
</evidence>
<sequence length="640" mass="73027">MAGNDVPMVERDTRELDAPRPGKRLVVGGVDSQRLNEARDEGRYQKELAEYHKLNATTARVDRREAREENKRLHSELAQAQDAIRLYDQETRRLQADVMKARATIAQLEGQESQFVDQMLTDENNINAMRHEVVISKKHLEESSARAQLLNEQLIEAMRVQHERNEEVRRIERERNEEARRVRLEHEDEAHAKDSEVLELRAKLATAERARREHEKWTPQRKRKGRVSELLLANTSVVTIELPLDPAPFPNAGPAASPRTSSGLSPGNKPYLTALAAELGMKDTVGRLAKGLSKLTTAANVKTFIDNSDDDDDRPEKRSLAARKEEVQPDDEQLRLNAKRMTRKATYKYFQLEQQTDFAFHQSASIDAVEDFASGAPMPPNVVQLDFNDGYLHSAWNTEQMARILKIVIADDKNGLRLVEDGLVPYEYLEIVLREQLERIRGEWKKWQPKLIPEENRMETKAEATARAIVVLLDRRVKSKRATAKHKTFDRRVGTIEATIALKEEDSAVDLETWKRLLKIVQYLGPEGMSEEEEQTQMVEGTRVTTYKIKLCVWREPTVADYMRGVDMQTKQFQQIHGGRAPAPRIRVQEVGTSKPPKGLPKCLYNSEWLGTLTPRVVTELKISKQAFALFVAATGRLVS</sequence>
<feature type="region of interest" description="Disordered" evidence="2">
    <location>
        <begin position="245"/>
        <end position="267"/>
    </location>
</feature>
<gene>
    <name evidence="3" type="ORF">GGX14DRAFT_588091</name>
</gene>